<dbReference type="PANTHER" id="PTHR43867:SF5">
    <property type="entry name" value="GLUCANS BIOSYNTHESIS GLUCOSYLTRANSFERASE H"/>
    <property type="match status" value="1"/>
</dbReference>
<sequence length="584" mass="65343">MAVQEITQVATPIHYTGISIPQRRLLVLILNVVTTAPLLWAYLTSCTQPRAGPLDILILICATICVPWPVVTFWNTLIGLCIVAFGKASKSIYPYFEADGSVPELASRTALTIFMRNEDPEPTFNHLQAMHESLRRVNRLQHFRFVVLSDTTVPDVAQKEEECFSRIRQSLELGMFRGPVYRRREKNVGFKAGNIKDYLDKHSEGDDFFVPLDSDSAMSGDLLSRLVFSMEKHHQIGLLQTLVVGMPAVTGGPPTARCTGATMPYNAIIRKKAFHENCMLPKLPGGPPLGGYILSHDLMETMSMRRAGYEVRLLPIETESYETNPPTFLDYIRRELRWCQGTMQYWFLLNEPGLNAITRFQVCQTITTYLSQACWVAMTLAYVWKVALGEIDGSHTHLGFTPQLILVVIGCYPKIAGLIDTAMTSFKRYGGISRCLLAGLVEFILMTLIGPATAVSVAVFLIGLLMGKSISWDGQNRNRLGLSWRDTSRVFWPQFVIGISCAVALYVRWKDAESMTWALPLVVGLCLNVPFAVITASPRLGRLMTRLRWFMIPEEFKMPALLSLLVDPETASAHTASHGKQKSI</sequence>
<keyword evidence="6" id="KW-0997">Cell inner membrane</keyword>
<gene>
    <name evidence="14" type="ORF">GQ607_013600</name>
</gene>
<accession>A0A8H3ZKN8</accession>
<evidence type="ECO:0000256" key="10">
    <source>
        <dbReference type="ARBA" id="ARBA00022989"/>
    </source>
</evidence>
<feature type="transmembrane region" description="Helical" evidence="12">
    <location>
        <begin position="404"/>
        <end position="423"/>
    </location>
</feature>
<feature type="transmembrane region" description="Helical" evidence="12">
    <location>
        <begin position="488"/>
        <end position="509"/>
    </location>
</feature>
<evidence type="ECO:0000256" key="12">
    <source>
        <dbReference type="SAM" id="Phobius"/>
    </source>
</evidence>
<evidence type="ECO:0000256" key="9">
    <source>
        <dbReference type="ARBA" id="ARBA00022692"/>
    </source>
</evidence>
<keyword evidence="11 12" id="KW-0472">Membrane</keyword>
<organism evidence="14 15">
    <name type="scientific">Colletotrichum asianum</name>
    <dbReference type="NCBI Taxonomy" id="702518"/>
    <lineage>
        <taxon>Eukaryota</taxon>
        <taxon>Fungi</taxon>
        <taxon>Dikarya</taxon>
        <taxon>Ascomycota</taxon>
        <taxon>Pezizomycotina</taxon>
        <taxon>Sordariomycetes</taxon>
        <taxon>Hypocreomycetidae</taxon>
        <taxon>Glomerellales</taxon>
        <taxon>Glomerellaceae</taxon>
        <taxon>Colletotrichum</taxon>
        <taxon>Colletotrichum gloeosporioides species complex</taxon>
    </lineage>
</organism>
<keyword evidence="5" id="KW-1003">Cell membrane</keyword>
<name>A0A8H3ZKN8_9PEZI</name>
<dbReference type="InterPro" id="IPR050321">
    <property type="entry name" value="Glycosyltr_2/OpgH_subfam"/>
</dbReference>
<feature type="transmembrane region" description="Helical" evidence="12">
    <location>
        <begin position="515"/>
        <end position="536"/>
    </location>
</feature>
<evidence type="ECO:0000256" key="8">
    <source>
        <dbReference type="ARBA" id="ARBA00022679"/>
    </source>
</evidence>
<dbReference type="AlphaFoldDB" id="A0A8H3ZKN8"/>
<dbReference type="PANTHER" id="PTHR43867">
    <property type="entry name" value="CELLULOSE SYNTHASE CATALYTIC SUBUNIT A [UDP-FORMING]"/>
    <property type="match status" value="1"/>
</dbReference>
<dbReference type="OrthoDB" id="3717264at2759"/>
<evidence type="ECO:0000313" key="14">
    <source>
        <dbReference type="EMBL" id="KAF0319207.1"/>
    </source>
</evidence>
<evidence type="ECO:0000313" key="15">
    <source>
        <dbReference type="Proteomes" id="UP000434172"/>
    </source>
</evidence>
<dbReference type="Pfam" id="PF13632">
    <property type="entry name" value="Glyco_trans_2_3"/>
    <property type="match status" value="1"/>
</dbReference>
<evidence type="ECO:0000259" key="13">
    <source>
        <dbReference type="Pfam" id="PF13632"/>
    </source>
</evidence>
<comment type="pathway">
    <text evidence="2">Glycan metabolism; osmoregulated periplasmic glucan (OPG) biosynthesis.</text>
</comment>
<evidence type="ECO:0000256" key="11">
    <source>
        <dbReference type="ARBA" id="ARBA00023136"/>
    </source>
</evidence>
<evidence type="ECO:0000256" key="2">
    <source>
        <dbReference type="ARBA" id="ARBA00005001"/>
    </source>
</evidence>
<proteinExistence type="inferred from homology"/>
<keyword evidence="10 12" id="KW-1133">Transmembrane helix</keyword>
<feature type="transmembrane region" description="Helical" evidence="12">
    <location>
        <begin position="25"/>
        <end position="44"/>
    </location>
</feature>
<comment type="similarity">
    <text evidence="3">Belongs to the glycosyltransferase 2 family. OpgH subfamily.</text>
</comment>
<keyword evidence="9 12" id="KW-0812">Transmembrane</keyword>
<evidence type="ECO:0000256" key="5">
    <source>
        <dbReference type="ARBA" id="ARBA00022475"/>
    </source>
</evidence>
<comment type="caution">
    <text evidence="14">The sequence shown here is derived from an EMBL/GenBank/DDBJ whole genome shotgun (WGS) entry which is preliminary data.</text>
</comment>
<feature type="transmembrane region" description="Helical" evidence="12">
    <location>
        <begin position="56"/>
        <end position="85"/>
    </location>
</feature>
<evidence type="ECO:0000256" key="1">
    <source>
        <dbReference type="ARBA" id="ARBA00004429"/>
    </source>
</evidence>
<keyword evidence="15" id="KW-1185">Reference proteome</keyword>
<reference evidence="14 15" key="1">
    <citation type="submission" date="2019-12" db="EMBL/GenBank/DDBJ databases">
        <title>A genome sequence resource for the geographically widespread anthracnose pathogen Colletotrichum asianum.</title>
        <authorList>
            <person name="Meng Y."/>
        </authorList>
    </citation>
    <scope>NUCLEOTIDE SEQUENCE [LARGE SCALE GENOMIC DNA]</scope>
    <source>
        <strain evidence="14 15">ICMP 18580</strain>
    </source>
</reference>
<keyword evidence="7" id="KW-0328">Glycosyltransferase</keyword>
<feature type="domain" description="Glycosyltransferase 2-like" evidence="13">
    <location>
        <begin position="294"/>
        <end position="384"/>
    </location>
</feature>
<evidence type="ECO:0000256" key="7">
    <source>
        <dbReference type="ARBA" id="ARBA00022676"/>
    </source>
</evidence>
<protein>
    <recommendedName>
        <fullName evidence="4">Glucans biosynthesis glucosyltransferase H</fullName>
    </recommendedName>
</protein>
<comment type="subcellular location">
    <subcellularLocation>
        <location evidence="1">Cell inner membrane</location>
        <topology evidence="1">Multi-pass membrane protein</topology>
    </subcellularLocation>
</comment>
<dbReference type="GO" id="GO:0005886">
    <property type="term" value="C:plasma membrane"/>
    <property type="evidence" value="ECO:0007669"/>
    <property type="project" value="UniProtKB-SubCell"/>
</dbReference>
<dbReference type="EMBL" id="WOWK01000099">
    <property type="protein sequence ID" value="KAF0319207.1"/>
    <property type="molecule type" value="Genomic_DNA"/>
</dbReference>
<evidence type="ECO:0000256" key="6">
    <source>
        <dbReference type="ARBA" id="ARBA00022519"/>
    </source>
</evidence>
<dbReference type="GO" id="GO:0016758">
    <property type="term" value="F:hexosyltransferase activity"/>
    <property type="evidence" value="ECO:0007669"/>
    <property type="project" value="TreeGrafter"/>
</dbReference>
<dbReference type="SUPFAM" id="SSF53448">
    <property type="entry name" value="Nucleotide-diphospho-sugar transferases"/>
    <property type="match status" value="1"/>
</dbReference>
<dbReference type="Gene3D" id="3.90.550.10">
    <property type="entry name" value="Spore Coat Polysaccharide Biosynthesis Protein SpsA, Chain A"/>
    <property type="match status" value="1"/>
</dbReference>
<evidence type="ECO:0000256" key="4">
    <source>
        <dbReference type="ARBA" id="ARBA00020585"/>
    </source>
</evidence>
<keyword evidence="8 14" id="KW-0808">Transferase</keyword>
<dbReference type="InterPro" id="IPR029044">
    <property type="entry name" value="Nucleotide-diphossugar_trans"/>
</dbReference>
<evidence type="ECO:0000256" key="3">
    <source>
        <dbReference type="ARBA" id="ARBA00009337"/>
    </source>
</evidence>
<feature type="transmembrane region" description="Helical" evidence="12">
    <location>
        <begin position="443"/>
        <end position="467"/>
    </location>
</feature>
<dbReference type="InterPro" id="IPR001173">
    <property type="entry name" value="Glyco_trans_2-like"/>
</dbReference>
<dbReference type="Proteomes" id="UP000434172">
    <property type="component" value="Unassembled WGS sequence"/>
</dbReference>